<feature type="non-terminal residue" evidence="1">
    <location>
        <position position="1"/>
    </location>
</feature>
<sequence length="83" mass="9516">PHQSFVDTIKCRLQALRDTKSPVSVITARAIMLGTIMEMAPEILDYTDSSHFQASESFIRDFLHDMLRWASRKDTRAAHKLPN</sequence>
<evidence type="ECO:0000313" key="1">
    <source>
        <dbReference type="EMBL" id="THU79534.1"/>
    </source>
</evidence>
<proteinExistence type="predicted"/>
<accession>A0A4S8KUG9</accession>
<feature type="non-terminal residue" evidence="1">
    <location>
        <position position="83"/>
    </location>
</feature>
<evidence type="ECO:0000313" key="2">
    <source>
        <dbReference type="Proteomes" id="UP000297245"/>
    </source>
</evidence>
<dbReference type="EMBL" id="ML180015">
    <property type="protein sequence ID" value="THU79534.1"/>
    <property type="molecule type" value="Genomic_DNA"/>
</dbReference>
<organism evidence="1 2">
    <name type="scientific">Dendrothele bispora (strain CBS 962.96)</name>
    <dbReference type="NCBI Taxonomy" id="1314807"/>
    <lineage>
        <taxon>Eukaryota</taxon>
        <taxon>Fungi</taxon>
        <taxon>Dikarya</taxon>
        <taxon>Basidiomycota</taxon>
        <taxon>Agaricomycotina</taxon>
        <taxon>Agaricomycetes</taxon>
        <taxon>Agaricomycetidae</taxon>
        <taxon>Agaricales</taxon>
        <taxon>Agaricales incertae sedis</taxon>
        <taxon>Dendrothele</taxon>
    </lineage>
</organism>
<dbReference type="OrthoDB" id="3341102at2759"/>
<gene>
    <name evidence="1" type="ORF">K435DRAFT_627716</name>
</gene>
<reference evidence="1 2" key="1">
    <citation type="journal article" date="2019" name="Nat. Ecol. Evol.">
        <title>Megaphylogeny resolves global patterns of mushroom evolution.</title>
        <authorList>
            <person name="Varga T."/>
            <person name="Krizsan K."/>
            <person name="Foldi C."/>
            <person name="Dima B."/>
            <person name="Sanchez-Garcia M."/>
            <person name="Sanchez-Ramirez S."/>
            <person name="Szollosi G.J."/>
            <person name="Szarkandi J.G."/>
            <person name="Papp V."/>
            <person name="Albert L."/>
            <person name="Andreopoulos W."/>
            <person name="Angelini C."/>
            <person name="Antonin V."/>
            <person name="Barry K.W."/>
            <person name="Bougher N.L."/>
            <person name="Buchanan P."/>
            <person name="Buyck B."/>
            <person name="Bense V."/>
            <person name="Catcheside P."/>
            <person name="Chovatia M."/>
            <person name="Cooper J."/>
            <person name="Damon W."/>
            <person name="Desjardin D."/>
            <person name="Finy P."/>
            <person name="Geml J."/>
            <person name="Haridas S."/>
            <person name="Hughes K."/>
            <person name="Justo A."/>
            <person name="Karasinski D."/>
            <person name="Kautmanova I."/>
            <person name="Kiss B."/>
            <person name="Kocsube S."/>
            <person name="Kotiranta H."/>
            <person name="LaButti K.M."/>
            <person name="Lechner B.E."/>
            <person name="Liimatainen K."/>
            <person name="Lipzen A."/>
            <person name="Lukacs Z."/>
            <person name="Mihaltcheva S."/>
            <person name="Morgado L.N."/>
            <person name="Niskanen T."/>
            <person name="Noordeloos M.E."/>
            <person name="Ohm R.A."/>
            <person name="Ortiz-Santana B."/>
            <person name="Ovrebo C."/>
            <person name="Racz N."/>
            <person name="Riley R."/>
            <person name="Savchenko A."/>
            <person name="Shiryaev A."/>
            <person name="Soop K."/>
            <person name="Spirin V."/>
            <person name="Szebenyi C."/>
            <person name="Tomsovsky M."/>
            <person name="Tulloss R.E."/>
            <person name="Uehling J."/>
            <person name="Grigoriev I.V."/>
            <person name="Vagvolgyi C."/>
            <person name="Papp T."/>
            <person name="Martin F.M."/>
            <person name="Miettinen O."/>
            <person name="Hibbett D.S."/>
            <person name="Nagy L.G."/>
        </authorList>
    </citation>
    <scope>NUCLEOTIDE SEQUENCE [LARGE SCALE GENOMIC DNA]</scope>
    <source>
        <strain evidence="1 2">CBS 962.96</strain>
    </source>
</reference>
<dbReference type="Proteomes" id="UP000297245">
    <property type="component" value="Unassembled WGS sequence"/>
</dbReference>
<name>A0A4S8KUG9_DENBC</name>
<dbReference type="AlphaFoldDB" id="A0A4S8KUG9"/>
<protein>
    <submittedName>
        <fullName evidence="1">Uncharacterized protein</fullName>
    </submittedName>
</protein>
<keyword evidence="2" id="KW-1185">Reference proteome</keyword>